<keyword evidence="2" id="KW-0233">DNA recombination</keyword>
<name>A0A239AU04_9BACT</name>
<keyword evidence="5" id="KW-1185">Reference proteome</keyword>
<dbReference type="InterPro" id="IPR013762">
    <property type="entry name" value="Integrase-like_cat_sf"/>
</dbReference>
<dbReference type="PANTHER" id="PTHR30349">
    <property type="entry name" value="PHAGE INTEGRASE-RELATED"/>
    <property type="match status" value="1"/>
</dbReference>
<evidence type="ECO:0000259" key="3">
    <source>
        <dbReference type="PROSITE" id="PS51898"/>
    </source>
</evidence>
<dbReference type="AlphaFoldDB" id="A0A239AU04"/>
<protein>
    <submittedName>
        <fullName evidence="4">Site-specific recombinase XerD</fullName>
    </submittedName>
</protein>
<gene>
    <name evidence="4" type="ORF">SAMN04488503_2205</name>
</gene>
<dbReference type="InterPro" id="IPR050090">
    <property type="entry name" value="Tyrosine_recombinase_XerCD"/>
</dbReference>
<dbReference type="Gene3D" id="1.10.150.130">
    <property type="match status" value="1"/>
</dbReference>
<dbReference type="GO" id="GO:0006310">
    <property type="term" value="P:DNA recombination"/>
    <property type="evidence" value="ECO:0007669"/>
    <property type="project" value="UniProtKB-KW"/>
</dbReference>
<dbReference type="Pfam" id="PF00589">
    <property type="entry name" value="Phage_integrase"/>
    <property type="match status" value="1"/>
</dbReference>
<dbReference type="CDD" id="cd00796">
    <property type="entry name" value="INT_Rci_Hp1_C"/>
    <property type="match status" value="1"/>
</dbReference>
<dbReference type="PROSITE" id="PS51898">
    <property type="entry name" value="TYR_RECOMBINASE"/>
    <property type="match status" value="1"/>
</dbReference>
<dbReference type="Gene3D" id="1.10.443.10">
    <property type="entry name" value="Intergrase catalytic core"/>
    <property type="match status" value="1"/>
</dbReference>
<organism evidence="4 5">
    <name type="scientific">Humidesulfovibrio mexicanus</name>
    <dbReference type="NCBI Taxonomy" id="147047"/>
    <lineage>
        <taxon>Bacteria</taxon>
        <taxon>Pseudomonadati</taxon>
        <taxon>Thermodesulfobacteriota</taxon>
        <taxon>Desulfovibrionia</taxon>
        <taxon>Desulfovibrionales</taxon>
        <taxon>Desulfovibrionaceae</taxon>
        <taxon>Humidesulfovibrio</taxon>
    </lineage>
</organism>
<sequence length="354" mass="39340">MGKVLFHKTGGYYIAYSLPGSRKRIKEYFGLGPAAQRQAGIRLAEIALMRAKGQVPRNASGVFLDQLAQLYLHDAKMRGVGEQFRTEFAALLNDAILPVLCKRPVDQLEYQDILKMVEPGGPWADKSTPTVNRYMGYLRSVFKFGVKKKITGASPLDDWKQTPERKKEMHLTLDGLRRIIAAADPHLSWALEVEANLGTRPGPSELFSIRWADVDFEGLLVHVRGTKTEGASRIVPITPDFRARLLIMRQEAKSAYLIEYKGRPVKQVYRSLKTAIKRAGITYPVTPYDVRHLFASVLLQGGADLAAVSALLGHSSIATTQERYYHLMAGEKARAVALMPQVAAPKAGKLVKIK</sequence>
<dbReference type="Proteomes" id="UP000198324">
    <property type="component" value="Unassembled WGS sequence"/>
</dbReference>
<dbReference type="EMBL" id="FZOC01000004">
    <property type="protein sequence ID" value="SNR98802.1"/>
    <property type="molecule type" value="Genomic_DNA"/>
</dbReference>
<dbReference type="RefSeq" id="WP_089274672.1">
    <property type="nucleotide sequence ID" value="NZ_FZOC01000004.1"/>
</dbReference>
<dbReference type="Pfam" id="PF22022">
    <property type="entry name" value="Phage_int_M"/>
    <property type="match status" value="1"/>
</dbReference>
<reference evidence="4 5" key="1">
    <citation type="submission" date="2017-06" db="EMBL/GenBank/DDBJ databases">
        <authorList>
            <person name="Kim H.J."/>
            <person name="Triplett B.A."/>
        </authorList>
    </citation>
    <scope>NUCLEOTIDE SEQUENCE [LARGE SCALE GENOMIC DNA]</scope>
    <source>
        <strain evidence="4 5">DSM 13116</strain>
    </source>
</reference>
<dbReference type="InterPro" id="IPR002104">
    <property type="entry name" value="Integrase_catalytic"/>
</dbReference>
<evidence type="ECO:0000256" key="1">
    <source>
        <dbReference type="ARBA" id="ARBA00023125"/>
    </source>
</evidence>
<evidence type="ECO:0000313" key="5">
    <source>
        <dbReference type="Proteomes" id="UP000198324"/>
    </source>
</evidence>
<dbReference type="GO" id="GO:0003677">
    <property type="term" value="F:DNA binding"/>
    <property type="evidence" value="ECO:0007669"/>
    <property type="project" value="UniProtKB-KW"/>
</dbReference>
<proteinExistence type="predicted"/>
<evidence type="ECO:0000256" key="2">
    <source>
        <dbReference type="ARBA" id="ARBA00023172"/>
    </source>
</evidence>
<dbReference type="InterPro" id="IPR053876">
    <property type="entry name" value="Phage_int_M"/>
</dbReference>
<keyword evidence="1" id="KW-0238">DNA-binding</keyword>
<evidence type="ECO:0000313" key="4">
    <source>
        <dbReference type="EMBL" id="SNR98802.1"/>
    </source>
</evidence>
<dbReference type="SUPFAM" id="SSF56349">
    <property type="entry name" value="DNA breaking-rejoining enzymes"/>
    <property type="match status" value="1"/>
</dbReference>
<dbReference type="InterPro" id="IPR010998">
    <property type="entry name" value="Integrase_recombinase_N"/>
</dbReference>
<dbReference type="InterPro" id="IPR011010">
    <property type="entry name" value="DNA_brk_join_enz"/>
</dbReference>
<accession>A0A239AU04</accession>
<dbReference type="GO" id="GO:0015074">
    <property type="term" value="P:DNA integration"/>
    <property type="evidence" value="ECO:0007669"/>
    <property type="project" value="InterPro"/>
</dbReference>
<dbReference type="OrthoDB" id="5418320at2"/>
<feature type="domain" description="Tyr recombinase" evidence="3">
    <location>
        <begin position="166"/>
        <end position="338"/>
    </location>
</feature>